<gene>
    <name evidence="1" type="ORF">BAURA63_03516</name>
</gene>
<protein>
    <submittedName>
        <fullName evidence="1">Uncharacterized protein</fullName>
    </submittedName>
</protein>
<sequence length="104" mass="11991">MNTRQHKAALAAITAIDTDTPVGHPIAWTPFFDKEGTAGNTINYEINRKREAEDYMNGFDWTGEPDPELLEGSQRARFNRWEAEHTRATKFLDEIWLRLRKATA</sequence>
<accession>A0A2H1KPN9</accession>
<dbReference type="RefSeq" id="WP_101598801.1">
    <property type="nucleotide sequence ID" value="NZ_FXYZ01000026.1"/>
</dbReference>
<evidence type="ECO:0000313" key="1">
    <source>
        <dbReference type="EMBL" id="SMY01202.1"/>
    </source>
</evidence>
<dbReference type="AlphaFoldDB" id="A0A2H1KPN9"/>
<reference evidence="1 2" key="1">
    <citation type="submission" date="2017-03" db="EMBL/GenBank/DDBJ databases">
        <authorList>
            <person name="Afonso C.L."/>
            <person name="Miller P.J."/>
            <person name="Scott M.A."/>
            <person name="Spackman E."/>
            <person name="Goraichik I."/>
            <person name="Dimitrov K.M."/>
            <person name="Suarez D.L."/>
            <person name="Swayne D.E."/>
        </authorList>
    </citation>
    <scope>NUCLEOTIDE SEQUENCE [LARGE SCALE GENOMIC DNA]</scope>
    <source>
        <strain evidence="2">6(3)</strain>
    </source>
</reference>
<organism evidence="1 2">
    <name type="scientific">Brevibacterium aurantiacum</name>
    <dbReference type="NCBI Taxonomy" id="273384"/>
    <lineage>
        <taxon>Bacteria</taxon>
        <taxon>Bacillati</taxon>
        <taxon>Actinomycetota</taxon>
        <taxon>Actinomycetes</taxon>
        <taxon>Micrococcales</taxon>
        <taxon>Brevibacteriaceae</taxon>
        <taxon>Brevibacterium</taxon>
    </lineage>
</organism>
<name>A0A2H1KPN9_BREAU</name>
<dbReference type="Proteomes" id="UP000234327">
    <property type="component" value="Unassembled WGS sequence"/>
</dbReference>
<dbReference type="EMBL" id="FXYZ01000026">
    <property type="protein sequence ID" value="SMY01202.1"/>
    <property type="molecule type" value="Genomic_DNA"/>
</dbReference>
<proteinExistence type="predicted"/>
<evidence type="ECO:0000313" key="2">
    <source>
        <dbReference type="Proteomes" id="UP000234327"/>
    </source>
</evidence>